<reference evidence="2" key="2">
    <citation type="submission" date="2025-09" db="UniProtKB">
        <authorList>
            <consortium name="Ensembl"/>
        </authorList>
    </citation>
    <scope>IDENTIFICATION</scope>
</reference>
<evidence type="ECO:0000313" key="2">
    <source>
        <dbReference type="Ensembl" id="ENSACIP00000009697.1"/>
    </source>
</evidence>
<keyword evidence="3" id="KW-1185">Reference proteome</keyword>
<dbReference type="InterPro" id="IPR014745">
    <property type="entry name" value="MHC_II_a/b_N"/>
</dbReference>
<dbReference type="AlphaFoldDB" id="A0A3Q0RHC3"/>
<protein>
    <submittedName>
        <fullName evidence="2">Uncharacterized protein</fullName>
    </submittedName>
</protein>
<dbReference type="Proteomes" id="UP000261340">
    <property type="component" value="Unplaced"/>
</dbReference>
<proteinExistence type="predicted"/>
<dbReference type="OMA" id="SACCTAH"/>
<sequence length="108" mass="12447">MSPLLFCIGLNPLIFSYDDFYQVSACCTAHGPHFEDTEYTLIFMFNLNYMMEFNSTRGNWRGFTNLTISMATLWNSYPHDAETRALERKLLCTGTLDIIPVLGKRFVS</sequence>
<name>A0A3Q0RHC3_AMPCI</name>
<keyword evidence="1" id="KW-0325">Glycoprotein</keyword>
<dbReference type="Ensembl" id="ENSACIT00000009984.1">
    <property type="protein sequence ID" value="ENSACIP00000009697.1"/>
    <property type="gene ID" value="ENSACIG00000007606.1"/>
</dbReference>
<evidence type="ECO:0000313" key="3">
    <source>
        <dbReference type="Proteomes" id="UP000261340"/>
    </source>
</evidence>
<dbReference type="Gene3D" id="3.10.320.10">
    <property type="entry name" value="Class II Histocompatibility Antigen, M Beta Chain, Chain B, domain 1"/>
    <property type="match status" value="1"/>
</dbReference>
<dbReference type="InterPro" id="IPR011162">
    <property type="entry name" value="MHC_I/II-like_Ag-recog"/>
</dbReference>
<dbReference type="SUPFAM" id="SSF54452">
    <property type="entry name" value="MHC antigen-recognition domain"/>
    <property type="match status" value="1"/>
</dbReference>
<evidence type="ECO:0000256" key="1">
    <source>
        <dbReference type="ARBA" id="ARBA00023180"/>
    </source>
</evidence>
<reference evidence="2" key="1">
    <citation type="submission" date="2025-08" db="UniProtKB">
        <authorList>
            <consortium name="Ensembl"/>
        </authorList>
    </citation>
    <scope>IDENTIFICATION</scope>
</reference>
<dbReference type="GO" id="GO:0042613">
    <property type="term" value="C:MHC class II protein complex"/>
    <property type="evidence" value="ECO:0007669"/>
    <property type="project" value="InterPro"/>
</dbReference>
<dbReference type="GeneTree" id="ENSGT00940000179255"/>
<dbReference type="GO" id="GO:0006955">
    <property type="term" value="P:immune response"/>
    <property type="evidence" value="ECO:0007669"/>
    <property type="project" value="InterPro"/>
</dbReference>
<organism evidence="2 3">
    <name type="scientific">Amphilophus citrinellus</name>
    <name type="common">Midas cichlid</name>
    <name type="synonym">Cichlasoma citrinellum</name>
    <dbReference type="NCBI Taxonomy" id="61819"/>
    <lineage>
        <taxon>Eukaryota</taxon>
        <taxon>Metazoa</taxon>
        <taxon>Chordata</taxon>
        <taxon>Craniata</taxon>
        <taxon>Vertebrata</taxon>
        <taxon>Euteleostomi</taxon>
        <taxon>Actinopterygii</taxon>
        <taxon>Neopterygii</taxon>
        <taxon>Teleostei</taxon>
        <taxon>Neoteleostei</taxon>
        <taxon>Acanthomorphata</taxon>
        <taxon>Ovalentaria</taxon>
        <taxon>Cichlomorphae</taxon>
        <taxon>Cichliformes</taxon>
        <taxon>Cichlidae</taxon>
        <taxon>New World cichlids</taxon>
        <taxon>Cichlasomatinae</taxon>
        <taxon>Heroini</taxon>
        <taxon>Amphilophus</taxon>
    </lineage>
</organism>
<dbReference type="GO" id="GO:0019882">
    <property type="term" value="P:antigen processing and presentation"/>
    <property type="evidence" value="ECO:0007669"/>
    <property type="project" value="InterPro"/>
</dbReference>
<accession>A0A3Q0RHC3</accession>